<evidence type="ECO:0008006" key="3">
    <source>
        <dbReference type="Google" id="ProtNLM"/>
    </source>
</evidence>
<dbReference type="KEGG" id="spu:591155"/>
<dbReference type="PANTHER" id="PTHR23357:SF1">
    <property type="entry name" value="RENALASE"/>
    <property type="match status" value="1"/>
</dbReference>
<dbReference type="RefSeq" id="XP_011662385.2">
    <property type="nucleotide sequence ID" value="XM_011664083.2"/>
</dbReference>
<dbReference type="Proteomes" id="UP000007110">
    <property type="component" value="Unassembled WGS sequence"/>
</dbReference>
<accession>A0A7M7LVL0</accession>
<dbReference type="GO" id="GO:0005576">
    <property type="term" value="C:extracellular region"/>
    <property type="evidence" value="ECO:0000318"/>
    <property type="project" value="GO_Central"/>
</dbReference>
<dbReference type="SUPFAM" id="SSF51905">
    <property type="entry name" value="FAD/NAD(P)-binding domain"/>
    <property type="match status" value="1"/>
</dbReference>
<evidence type="ECO:0000313" key="2">
    <source>
        <dbReference type="Proteomes" id="UP000007110"/>
    </source>
</evidence>
<dbReference type="EnsemblMetazoa" id="XM_030979980">
    <property type="protein sequence ID" value="XP_030835840"/>
    <property type="gene ID" value="LOC591155"/>
</dbReference>
<sequence length="362" mass="39266">MFRVLIVGAGPTGALLANALRQELQQKVTIVMWDKSRGTGGRMSTSRSPDDSSCIADLGAQYLTVTPEYASKHSRYYKDLLEAGLIHSLSGKIEGIKGKYFNPETKNYVTPKGISSIVKHFIKKSGASLQVDHHLSRVDVEEESVGKPKLSVSAATASQTDSGYDAVVLTMPVPQILKQQGFTQQCLEKDSGLFEDLKAVQYSSRFALGLFYPPGVTIDVPYVGKYVDGNPCIRWVSVDNEKRGVDGKTHGPSVVVHTSVPFGIKHIDMAKSDVQPIIMNHLNDVIPNLPEPSSIKCVGWRYSQVSKPLAGAPGHVTIAEHPSYLLLAAGDGFSHSNFDGCIASAESALARLLEFHKKTSQL</sequence>
<dbReference type="EnsemblMetazoa" id="XM_011664083">
    <property type="protein sequence ID" value="XP_011662385"/>
    <property type="gene ID" value="LOC591155"/>
</dbReference>
<dbReference type="Pfam" id="PF13450">
    <property type="entry name" value="NAD_binding_8"/>
    <property type="match status" value="1"/>
</dbReference>
<dbReference type="OrthoDB" id="2161133at2759"/>
<dbReference type="GO" id="GO:0016651">
    <property type="term" value="F:oxidoreductase activity, acting on NAD(P)H"/>
    <property type="evidence" value="ECO:0000318"/>
    <property type="project" value="GO_Central"/>
</dbReference>
<dbReference type="GeneID" id="591155"/>
<dbReference type="Gene3D" id="3.50.50.60">
    <property type="entry name" value="FAD/NAD(P)-binding domain"/>
    <property type="match status" value="1"/>
</dbReference>
<reference evidence="1" key="2">
    <citation type="submission" date="2021-01" db="UniProtKB">
        <authorList>
            <consortium name="EnsemblMetazoa"/>
        </authorList>
    </citation>
    <scope>IDENTIFICATION</scope>
</reference>
<protein>
    <recommendedName>
        <fullName evidence="3">Renalase</fullName>
    </recommendedName>
</protein>
<dbReference type="OMA" id="ICGGDAF"/>
<evidence type="ECO:0000313" key="1">
    <source>
        <dbReference type="EnsemblMetazoa" id="XP_011662385"/>
    </source>
</evidence>
<dbReference type="PANTHER" id="PTHR23357">
    <property type="entry name" value="RENALASE"/>
    <property type="match status" value="1"/>
</dbReference>
<dbReference type="RefSeq" id="XP_030835840.1">
    <property type="nucleotide sequence ID" value="XM_030979980.1"/>
</dbReference>
<dbReference type="InterPro" id="IPR040174">
    <property type="entry name" value="RNLS"/>
</dbReference>
<name>A0A7M7LVL0_STRPU</name>
<dbReference type="InParanoid" id="A0A7M7LVL0"/>
<dbReference type="CTD" id="55328"/>
<dbReference type="InterPro" id="IPR036188">
    <property type="entry name" value="FAD/NAD-bd_sf"/>
</dbReference>
<reference evidence="2" key="1">
    <citation type="submission" date="2015-02" db="EMBL/GenBank/DDBJ databases">
        <title>Genome sequencing for Strongylocentrotus purpuratus.</title>
        <authorList>
            <person name="Murali S."/>
            <person name="Liu Y."/>
            <person name="Vee V."/>
            <person name="English A."/>
            <person name="Wang M."/>
            <person name="Skinner E."/>
            <person name="Han Y."/>
            <person name="Muzny D.M."/>
            <person name="Worley K.C."/>
            <person name="Gibbs R.A."/>
        </authorList>
    </citation>
    <scope>NUCLEOTIDE SEQUENCE</scope>
</reference>
<proteinExistence type="predicted"/>
<dbReference type="AlphaFoldDB" id="A0A7M7LVL0"/>
<organism evidence="1 2">
    <name type="scientific">Strongylocentrotus purpuratus</name>
    <name type="common">Purple sea urchin</name>
    <dbReference type="NCBI Taxonomy" id="7668"/>
    <lineage>
        <taxon>Eukaryota</taxon>
        <taxon>Metazoa</taxon>
        <taxon>Echinodermata</taxon>
        <taxon>Eleutherozoa</taxon>
        <taxon>Echinozoa</taxon>
        <taxon>Echinoidea</taxon>
        <taxon>Euechinoidea</taxon>
        <taxon>Echinacea</taxon>
        <taxon>Camarodonta</taxon>
        <taxon>Echinidea</taxon>
        <taxon>Strongylocentrotidae</taxon>
        <taxon>Strongylocentrotus</taxon>
    </lineage>
</organism>
<dbReference type="Gene3D" id="3.90.660.10">
    <property type="match status" value="1"/>
</dbReference>
<keyword evidence="2" id="KW-1185">Reference proteome</keyword>